<keyword evidence="2" id="KW-0812">Transmembrane</keyword>
<protein>
    <recommendedName>
        <fullName evidence="5">VCBS repeat-containing protein</fullName>
    </recommendedName>
</protein>
<evidence type="ECO:0000256" key="1">
    <source>
        <dbReference type="SAM" id="MobiDB-lite"/>
    </source>
</evidence>
<feature type="compositionally biased region" description="Acidic residues" evidence="1">
    <location>
        <begin position="63"/>
        <end position="76"/>
    </location>
</feature>
<gene>
    <name evidence="3" type="ORF">DW972_05885</name>
</gene>
<dbReference type="AlphaFoldDB" id="A0A413PYV3"/>
<evidence type="ECO:0000313" key="4">
    <source>
        <dbReference type="Proteomes" id="UP000286561"/>
    </source>
</evidence>
<evidence type="ECO:0008006" key="5">
    <source>
        <dbReference type="Google" id="ProtNLM"/>
    </source>
</evidence>
<reference evidence="3 4" key="1">
    <citation type="submission" date="2018-08" db="EMBL/GenBank/DDBJ databases">
        <title>A genome reference for cultivated species of the human gut microbiota.</title>
        <authorList>
            <person name="Zou Y."/>
            <person name="Xue W."/>
            <person name="Luo G."/>
        </authorList>
    </citation>
    <scope>NUCLEOTIDE SEQUENCE [LARGE SCALE GENOMIC DNA]</scope>
    <source>
        <strain evidence="3 4">AM48-23BH</strain>
    </source>
</reference>
<accession>A0A413PYV3</accession>
<name>A0A413PYV3_9FIRM</name>
<dbReference type="Proteomes" id="UP000286561">
    <property type="component" value="Unassembled WGS sequence"/>
</dbReference>
<proteinExistence type="predicted"/>
<organism evidence="3 4">
    <name type="scientific">Anaerobutyricum hallii</name>
    <dbReference type="NCBI Taxonomy" id="39488"/>
    <lineage>
        <taxon>Bacteria</taxon>
        <taxon>Bacillati</taxon>
        <taxon>Bacillota</taxon>
        <taxon>Clostridia</taxon>
        <taxon>Lachnospirales</taxon>
        <taxon>Lachnospiraceae</taxon>
        <taxon>Anaerobutyricum</taxon>
    </lineage>
</organism>
<feature type="transmembrane region" description="Helical" evidence="2">
    <location>
        <begin position="6"/>
        <end position="22"/>
    </location>
</feature>
<dbReference type="EMBL" id="QSEP01000025">
    <property type="protein sequence ID" value="RGZ83695.1"/>
    <property type="molecule type" value="Genomic_DNA"/>
</dbReference>
<comment type="caution">
    <text evidence="3">The sequence shown here is derived from an EMBL/GenBank/DDBJ whole genome shotgun (WGS) entry which is preliminary data.</text>
</comment>
<dbReference type="RefSeq" id="WP_118329240.1">
    <property type="nucleotide sequence ID" value="NZ_CAUDZB010000068.1"/>
</dbReference>
<evidence type="ECO:0000313" key="3">
    <source>
        <dbReference type="EMBL" id="RGZ83695.1"/>
    </source>
</evidence>
<feature type="compositionally biased region" description="Low complexity" evidence="1">
    <location>
        <begin position="42"/>
        <end position="62"/>
    </location>
</feature>
<evidence type="ECO:0000256" key="2">
    <source>
        <dbReference type="SAM" id="Phobius"/>
    </source>
</evidence>
<keyword evidence="2" id="KW-0472">Membrane</keyword>
<feature type="region of interest" description="Disordered" evidence="1">
    <location>
        <begin position="30"/>
        <end position="76"/>
    </location>
</feature>
<keyword evidence="2" id="KW-1133">Transmembrane helix</keyword>
<sequence>MKKKRLIIAVVIICCVILYIWQTNKIHNTPKKDTAVSTKSNATTQQAETTTQVTAQTSTETTMESDTEEYFEEDTEEEAQLKKTIAELMKEEKNTTPEGEKAVQCYIQFLKDTPQSNYDIADIDGDGTPEFFTLSEGSDAAMYRYNAKKNKVKKLHSYQLGKASVMYYSKEKHQVVFVTGDTGGGEFDTYEYTDGELKKIESLVWHNGKFEEEGYILDGEKISMEERDNYIENIREEYQSLRGEM</sequence>